<evidence type="ECO:0008006" key="4">
    <source>
        <dbReference type="Google" id="ProtNLM"/>
    </source>
</evidence>
<organism evidence="2 3">
    <name type="scientific">Tritrichomonas musculus</name>
    <dbReference type="NCBI Taxonomy" id="1915356"/>
    <lineage>
        <taxon>Eukaryota</taxon>
        <taxon>Metamonada</taxon>
        <taxon>Parabasalia</taxon>
        <taxon>Tritrichomonadida</taxon>
        <taxon>Tritrichomonadidae</taxon>
        <taxon>Tritrichomonas</taxon>
    </lineage>
</organism>
<comment type="caution">
    <text evidence="2">The sequence shown here is derived from an EMBL/GenBank/DDBJ whole genome shotgun (WGS) entry which is preliminary data.</text>
</comment>
<keyword evidence="3" id="KW-1185">Reference proteome</keyword>
<accession>A0ABR2LAY7</accession>
<feature type="region of interest" description="Disordered" evidence="1">
    <location>
        <begin position="390"/>
        <end position="416"/>
    </location>
</feature>
<name>A0ABR2LAY7_9EUKA</name>
<gene>
    <name evidence="2" type="ORF">M9Y10_002859</name>
</gene>
<sequence length="428" mass="51448">MRSTTGNPTWRAGTNFRDPTRSGYARVSVIENQDLFPNEGYEFPDQTTHKPPTNSYRISDDSPFNNTFQHSSAWREPQSNSIANCMSNMLRTEQICNRVAVKAISTPTDGELRPYYSKIAQEAIKKDRQAQVLMKEQMKLQQMKDDAYWAEVEQEQGLQTLRVQQQFTNSIRSQQRTLADDYQHQFALHKKREDEEKEEQRQEALKLKAIQREEEKREQARQAKIREENAERAKEFQLKNEELLKRREKRIEDDIAAEALIMKQHEESERRMEERAQFVKKRRDEKNKIRERLINEQSKKLAEIKAKQQRVQNVAESEIAKREEAERKKKLEEKKRMSDQRKQDYEEYLRNKDIKKSESVETPDFTNDDDEDARQFDLKMKALERRRILRDQMSQAAERKERERRERLEEIMQSKKQDTMYFLKDNEW</sequence>
<dbReference type="Proteomes" id="UP001470230">
    <property type="component" value="Unassembled WGS sequence"/>
</dbReference>
<feature type="compositionally biased region" description="Basic and acidic residues" evidence="1">
    <location>
        <begin position="318"/>
        <end position="359"/>
    </location>
</feature>
<protein>
    <recommendedName>
        <fullName evidence="4">Trichohyalin-plectin-homology domain-containing protein</fullName>
    </recommendedName>
</protein>
<dbReference type="EMBL" id="JAPFFF010000001">
    <property type="protein sequence ID" value="KAK8900532.1"/>
    <property type="molecule type" value="Genomic_DNA"/>
</dbReference>
<proteinExistence type="predicted"/>
<evidence type="ECO:0000256" key="1">
    <source>
        <dbReference type="SAM" id="MobiDB-lite"/>
    </source>
</evidence>
<evidence type="ECO:0000313" key="3">
    <source>
        <dbReference type="Proteomes" id="UP001470230"/>
    </source>
</evidence>
<reference evidence="2 3" key="1">
    <citation type="submission" date="2024-04" db="EMBL/GenBank/DDBJ databases">
        <title>Tritrichomonas musculus Genome.</title>
        <authorList>
            <person name="Alves-Ferreira E."/>
            <person name="Grigg M."/>
            <person name="Lorenzi H."/>
            <person name="Galac M."/>
        </authorList>
    </citation>
    <scope>NUCLEOTIDE SEQUENCE [LARGE SCALE GENOMIC DNA]</scope>
    <source>
        <strain evidence="2 3">EAF2021</strain>
    </source>
</reference>
<evidence type="ECO:0000313" key="2">
    <source>
        <dbReference type="EMBL" id="KAK8900532.1"/>
    </source>
</evidence>
<feature type="region of interest" description="Disordered" evidence="1">
    <location>
        <begin position="308"/>
        <end position="373"/>
    </location>
</feature>
<feature type="compositionally biased region" description="Basic and acidic residues" evidence="1">
    <location>
        <begin position="397"/>
        <end position="416"/>
    </location>
</feature>